<protein>
    <recommendedName>
        <fullName evidence="3">Integrase core domain-containing protein</fullName>
    </recommendedName>
</protein>
<evidence type="ECO:0000313" key="2">
    <source>
        <dbReference type="Proteomes" id="UP000198767"/>
    </source>
</evidence>
<name>A0A1G5QIN0_9RHOB</name>
<accession>A0A1G5QIN0</accession>
<dbReference type="OrthoDB" id="9803878at2"/>
<evidence type="ECO:0008006" key="3">
    <source>
        <dbReference type="Google" id="ProtNLM"/>
    </source>
</evidence>
<reference evidence="1 2" key="1">
    <citation type="submission" date="2016-10" db="EMBL/GenBank/DDBJ databases">
        <authorList>
            <person name="de Groot N.N."/>
        </authorList>
    </citation>
    <scope>NUCLEOTIDE SEQUENCE [LARGE SCALE GENOMIC DNA]</scope>
    <source>
        <strain evidence="1 2">U95</strain>
    </source>
</reference>
<keyword evidence="2" id="KW-1185">Reference proteome</keyword>
<evidence type="ECO:0000313" key="1">
    <source>
        <dbReference type="EMBL" id="SCZ61683.1"/>
    </source>
</evidence>
<dbReference type="InterPro" id="IPR012337">
    <property type="entry name" value="RNaseH-like_sf"/>
</dbReference>
<dbReference type="RefSeq" id="WP_139163184.1">
    <property type="nucleotide sequence ID" value="NZ_FMWG01000004.1"/>
</dbReference>
<proteinExistence type="predicted"/>
<gene>
    <name evidence="1" type="ORF">SAMN04488118_104274</name>
</gene>
<dbReference type="EMBL" id="FMWG01000004">
    <property type="protein sequence ID" value="SCZ61683.1"/>
    <property type="molecule type" value="Genomic_DNA"/>
</dbReference>
<dbReference type="Proteomes" id="UP000198767">
    <property type="component" value="Unassembled WGS sequence"/>
</dbReference>
<organism evidence="1 2">
    <name type="scientific">Epibacterium ulvae</name>
    <dbReference type="NCBI Taxonomy" id="1156985"/>
    <lineage>
        <taxon>Bacteria</taxon>
        <taxon>Pseudomonadati</taxon>
        <taxon>Pseudomonadota</taxon>
        <taxon>Alphaproteobacteria</taxon>
        <taxon>Rhodobacterales</taxon>
        <taxon>Roseobacteraceae</taxon>
        <taxon>Epibacterium</taxon>
    </lineage>
</organism>
<sequence length="180" mass="20970">MSQADWRNSSRQRYEVCALCTVSPRAQGKIERWHQILRSRIFLENTFLPGDLQTQIEAFVYHNNYQRYRKSLNNIAPAGVDFTCGKEGVLKQRGRIKRKPLEARRLLQSKRAANHTNQMRQTLPQFLGKKAVQIANVKAFQPMWIDTFERVGFFLQWFSLRSSTIEGAKNPDSATLYPYS</sequence>
<dbReference type="AlphaFoldDB" id="A0A1G5QIN0"/>
<dbReference type="SUPFAM" id="SSF53098">
    <property type="entry name" value="Ribonuclease H-like"/>
    <property type="match status" value="1"/>
</dbReference>
<dbReference type="STRING" id="1156985.SAMN04488118_104274"/>